<name>A0A0E9TPR3_ANGAN</name>
<sequence length="23" mass="2549">MISVEGLKCKGSLGYIVFIKFCL</sequence>
<evidence type="ECO:0000313" key="1">
    <source>
        <dbReference type="EMBL" id="JAH55566.1"/>
    </source>
</evidence>
<dbReference type="AlphaFoldDB" id="A0A0E9TPR3"/>
<protein>
    <submittedName>
        <fullName evidence="1">Uncharacterized protein</fullName>
    </submittedName>
</protein>
<proteinExistence type="predicted"/>
<organism evidence="1">
    <name type="scientific">Anguilla anguilla</name>
    <name type="common">European freshwater eel</name>
    <name type="synonym">Muraena anguilla</name>
    <dbReference type="NCBI Taxonomy" id="7936"/>
    <lineage>
        <taxon>Eukaryota</taxon>
        <taxon>Metazoa</taxon>
        <taxon>Chordata</taxon>
        <taxon>Craniata</taxon>
        <taxon>Vertebrata</taxon>
        <taxon>Euteleostomi</taxon>
        <taxon>Actinopterygii</taxon>
        <taxon>Neopterygii</taxon>
        <taxon>Teleostei</taxon>
        <taxon>Anguilliformes</taxon>
        <taxon>Anguillidae</taxon>
        <taxon>Anguilla</taxon>
    </lineage>
</organism>
<accession>A0A0E9TPR3</accession>
<reference evidence="1" key="2">
    <citation type="journal article" date="2015" name="Fish Shellfish Immunol.">
        <title>Early steps in the European eel (Anguilla anguilla)-Vibrio vulnificus interaction in the gills: Role of the RtxA13 toxin.</title>
        <authorList>
            <person name="Callol A."/>
            <person name="Pajuelo D."/>
            <person name="Ebbesson L."/>
            <person name="Teles M."/>
            <person name="MacKenzie S."/>
            <person name="Amaro C."/>
        </authorList>
    </citation>
    <scope>NUCLEOTIDE SEQUENCE</scope>
</reference>
<reference evidence="1" key="1">
    <citation type="submission" date="2014-11" db="EMBL/GenBank/DDBJ databases">
        <authorList>
            <person name="Amaro Gonzalez C."/>
        </authorList>
    </citation>
    <scope>NUCLEOTIDE SEQUENCE</scope>
</reference>
<dbReference type="EMBL" id="GBXM01053011">
    <property type="protein sequence ID" value="JAH55566.1"/>
    <property type="molecule type" value="Transcribed_RNA"/>
</dbReference>